<dbReference type="Proteomes" id="UP000274122">
    <property type="component" value="Chromosome"/>
</dbReference>
<dbReference type="AlphaFoldDB" id="A0A3S4J4K9"/>
<dbReference type="RefSeq" id="WP_126357321.1">
    <property type="nucleotide sequence ID" value="NZ_LR134201.1"/>
</dbReference>
<name>A0A3S4J4K9_9ENTR</name>
<protein>
    <submittedName>
        <fullName evidence="1">Uncharacterized protein</fullName>
    </submittedName>
</protein>
<accession>A0A3S4J4K9</accession>
<dbReference type="EMBL" id="LR134201">
    <property type="protein sequence ID" value="VEC00036.1"/>
    <property type="molecule type" value="Genomic_DNA"/>
</dbReference>
<dbReference type="KEGG" id="clap:NCTC11466_03530"/>
<sequence>MKKVAEAHERLRPQGIYVWPLSNFDCDVKYMKRGDRFRVTIDIPASQISENRDARAVFGDGDCKLIPTLAFIENE</sequence>
<organism evidence="1 2">
    <name type="scientific">Cedecea lapagei</name>
    <dbReference type="NCBI Taxonomy" id="158823"/>
    <lineage>
        <taxon>Bacteria</taxon>
        <taxon>Pseudomonadati</taxon>
        <taxon>Pseudomonadota</taxon>
        <taxon>Gammaproteobacteria</taxon>
        <taxon>Enterobacterales</taxon>
        <taxon>Enterobacteriaceae</taxon>
        <taxon>Cedecea</taxon>
    </lineage>
</organism>
<gene>
    <name evidence="1" type="ORF">NCTC11466_03530</name>
</gene>
<proteinExistence type="predicted"/>
<evidence type="ECO:0000313" key="1">
    <source>
        <dbReference type="EMBL" id="VEC00036.1"/>
    </source>
</evidence>
<evidence type="ECO:0000313" key="2">
    <source>
        <dbReference type="Proteomes" id="UP000274122"/>
    </source>
</evidence>
<keyword evidence="2" id="KW-1185">Reference proteome</keyword>
<reference evidence="1 2" key="1">
    <citation type="submission" date="2018-12" db="EMBL/GenBank/DDBJ databases">
        <authorList>
            <consortium name="Pathogen Informatics"/>
        </authorList>
    </citation>
    <scope>NUCLEOTIDE SEQUENCE [LARGE SCALE GENOMIC DNA]</scope>
    <source>
        <strain evidence="1 2">NCTC11466</strain>
    </source>
</reference>